<dbReference type="EMBL" id="QMIG01000001">
    <property type="protein sequence ID" value="RAW18545.1"/>
    <property type="molecule type" value="Genomic_DNA"/>
</dbReference>
<keyword evidence="2" id="KW-1185">Reference proteome</keyword>
<dbReference type="Proteomes" id="UP000250462">
    <property type="component" value="Unassembled WGS sequence"/>
</dbReference>
<organism evidence="1 2">
    <name type="scientific">Phytoactinopolyspora halophila</name>
    <dbReference type="NCBI Taxonomy" id="1981511"/>
    <lineage>
        <taxon>Bacteria</taxon>
        <taxon>Bacillati</taxon>
        <taxon>Actinomycetota</taxon>
        <taxon>Actinomycetes</taxon>
        <taxon>Jiangellales</taxon>
        <taxon>Jiangellaceae</taxon>
        <taxon>Phytoactinopolyspora</taxon>
    </lineage>
</organism>
<gene>
    <name evidence="1" type="ORF">DPM12_00135</name>
</gene>
<protein>
    <submittedName>
        <fullName evidence="1">Uncharacterized protein</fullName>
    </submittedName>
</protein>
<dbReference type="RefSeq" id="WP_123788383.1">
    <property type="nucleotide sequence ID" value="NZ_QMIG01000001.1"/>
</dbReference>
<accession>A0A329R1Q5</accession>
<sequence length="106" mass="12031">MGSGDEGPVENQYRTELEQALSGVRSNADTCGDAFSKVISALENGAWSSSTADIFDEELRDRKQAAQDDADDCRRAFETRHENEPEEVDEDDWRARWVAYPPMQMR</sequence>
<reference evidence="1 2" key="1">
    <citation type="submission" date="2018-06" db="EMBL/GenBank/DDBJ databases">
        <title>Phytoactinopolyspora halophila sp. nov., a novel halophilic actinomycete isolated from a saline soil in China.</title>
        <authorList>
            <person name="Tang S.-K."/>
        </authorList>
    </citation>
    <scope>NUCLEOTIDE SEQUENCE [LARGE SCALE GENOMIC DNA]</scope>
    <source>
        <strain evidence="1 2">YIM 96934</strain>
    </source>
</reference>
<name>A0A329R1Q5_9ACTN</name>
<dbReference type="OrthoDB" id="4867160at2"/>
<evidence type="ECO:0000313" key="1">
    <source>
        <dbReference type="EMBL" id="RAW18545.1"/>
    </source>
</evidence>
<dbReference type="AlphaFoldDB" id="A0A329R1Q5"/>
<comment type="caution">
    <text evidence="1">The sequence shown here is derived from an EMBL/GenBank/DDBJ whole genome shotgun (WGS) entry which is preliminary data.</text>
</comment>
<proteinExistence type="predicted"/>
<evidence type="ECO:0000313" key="2">
    <source>
        <dbReference type="Proteomes" id="UP000250462"/>
    </source>
</evidence>